<evidence type="ECO:0008006" key="3">
    <source>
        <dbReference type="Google" id="ProtNLM"/>
    </source>
</evidence>
<reference evidence="1 2" key="1">
    <citation type="submission" date="2024-07" db="EMBL/GenBank/DDBJ databases">
        <title>Description of Labrys sedimenti sp. nov., isolated from a diclofenac-degrading enrichment culture.</title>
        <authorList>
            <person name="Tancsics A."/>
            <person name="Csepanyi A."/>
        </authorList>
    </citation>
    <scope>NUCLEOTIDE SEQUENCE [LARGE SCALE GENOMIC DNA]</scope>
    <source>
        <strain evidence="1 2">LMG 23578</strain>
    </source>
</reference>
<dbReference type="PROSITE" id="PS51257">
    <property type="entry name" value="PROKAR_LIPOPROTEIN"/>
    <property type="match status" value="1"/>
</dbReference>
<proteinExistence type="predicted"/>
<gene>
    <name evidence="1" type="ORF">ABXS05_17885</name>
</gene>
<keyword evidence="2" id="KW-1185">Reference proteome</keyword>
<evidence type="ECO:0000313" key="1">
    <source>
        <dbReference type="EMBL" id="MEW9307428.1"/>
    </source>
</evidence>
<accession>A0ABV3PP60</accession>
<dbReference type="RefSeq" id="WP_367624867.1">
    <property type="nucleotide sequence ID" value="NZ_JBFNQD010000005.1"/>
</dbReference>
<sequence length="144" mass="15941">MILRRNLPCTNLIWKGEGLRSVAVGLTLIACFAIPGAAARADRARIDPAQIMQMQEILTRAMRPCVAPAIGQSGTQWATVRIFFNRDSTLARRPELVAATSATVGANVLRAATRCLARKDALRFDERFYDAWKIIDLKWTPGTL</sequence>
<organism evidence="1 2">
    <name type="scientific">Labrys neptuniae</name>
    <dbReference type="NCBI Taxonomy" id="376174"/>
    <lineage>
        <taxon>Bacteria</taxon>
        <taxon>Pseudomonadati</taxon>
        <taxon>Pseudomonadota</taxon>
        <taxon>Alphaproteobacteria</taxon>
        <taxon>Hyphomicrobiales</taxon>
        <taxon>Xanthobacteraceae</taxon>
        <taxon>Labrys</taxon>
    </lineage>
</organism>
<evidence type="ECO:0000313" key="2">
    <source>
        <dbReference type="Proteomes" id="UP001555786"/>
    </source>
</evidence>
<name>A0ABV3PP60_9HYPH</name>
<dbReference type="Proteomes" id="UP001555786">
    <property type="component" value="Unassembled WGS sequence"/>
</dbReference>
<comment type="caution">
    <text evidence="1">The sequence shown here is derived from an EMBL/GenBank/DDBJ whole genome shotgun (WGS) entry which is preliminary data.</text>
</comment>
<protein>
    <recommendedName>
        <fullName evidence="3">Cell envelope integrity protein TolA</fullName>
    </recommendedName>
</protein>
<dbReference type="EMBL" id="JBFNQD010000005">
    <property type="protein sequence ID" value="MEW9307428.1"/>
    <property type="molecule type" value="Genomic_DNA"/>
</dbReference>